<dbReference type="Proteomes" id="UP000073492">
    <property type="component" value="Unassembled WGS sequence"/>
</dbReference>
<proteinExistence type="predicted"/>
<evidence type="ECO:0000256" key="1">
    <source>
        <dbReference type="SAM" id="Phobius"/>
    </source>
</evidence>
<feature type="transmembrane region" description="Helical" evidence="1">
    <location>
        <begin position="76"/>
        <end position="97"/>
    </location>
</feature>
<dbReference type="EMBL" id="LFZO01000804">
    <property type="protein sequence ID" value="KXS97056.1"/>
    <property type="molecule type" value="Genomic_DNA"/>
</dbReference>
<comment type="caution">
    <text evidence="2">The sequence shown here is derived from an EMBL/GenBank/DDBJ whole genome shotgun (WGS) entry which is preliminary data.</text>
</comment>
<reference evidence="2 3" key="1">
    <citation type="submission" date="2015-07" db="EMBL/GenBank/DDBJ databases">
        <title>Comparative genomics of the Sigatoka disease complex on banana suggests a link between parallel evolutionary changes in Pseudocercospora fijiensis and Pseudocercospora eumusae and increased virulence on the banana host.</title>
        <authorList>
            <person name="Chang T.-C."/>
            <person name="Salvucci A."/>
            <person name="Crous P.W."/>
            <person name="Stergiopoulos I."/>
        </authorList>
    </citation>
    <scope>NUCLEOTIDE SEQUENCE [LARGE SCALE GENOMIC DNA]</scope>
    <source>
        <strain evidence="2 3">CBS 116634</strain>
    </source>
</reference>
<feature type="transmembrane region" description="Helical" evidence="1">
    <location>
        <begin position="29"/>
        <end position="56"/>
    </location>
</feature>
<dbReference type="AlphaFoldDB" id="A0A139H3K8"/>
<gene>
    <name evidence="2" type="ORF">AC579_7590</name>
</gene>
<keyword evidence="1" id="KW-0812">Transmembrane</keyword>
<organism evidence="2 3">
    <name type="scientific">Pseudocercospora musae</name>
    <dbReference type="NCBI Taxonomy" id="113226"/>
    <lineage>
        <taxon>Eukaryota</taxon>
        <taxon>Fungi</taxon>
        <taxon>Dikarya</taxon>
        <taxon>Ascomycota</taxon>
        <taxon>Pezizomycotina</taxon>
        <taxon>Dothideomycetes</taxon>
        <taxon>Dothideomycetidae</taxon>
        <taxon>Mycosphaerellales</taxon>
        <taxon>Mycosphaerellaceae</taxon>
        <taxon>Pseudocercospora</taxon>
    </lineage>
</organism>
<name>A0A139H3K8_9PEZI</name>
<evidence type="ECO:0000313" key="2">
    <source>
        <dbReference type="EMBL" id="KXS97056.1"/>
    </source>
</evidence>
<protein>
    <submittedName>
        <fullName evidence="2">Uncharacterized protein</fullName>
    </submittedName>
</protein>
<evidence type="ECO:0000313" key="3">
    <source>
        <dbReference type="Proteomes" id="UP000073492"/>
    </source>
</evidence>
<keyword evidence="1" id="KW-0472">Membrane</keyword>
<keyword evidence="1" id="KW-1133">Transmembrane helix</keyword>
<accession>A0A139H3K8</accession>
<sequence>MPLLMTTRRHVELAVDKCHIALRLASVSLIIYTLVSTTSLVLLAVASFLLTTAASWYLELLHLPLGITPSTRARCLLAWILVNFLLPTIVLVPVHLLRRPTSSSTSEPPAIAAIAAIHTTATTGIRQKDAAVADDIRLTQLLWCKSMVAACRLQPDLAENATFMRTWAINATRLLGYRNLMGTSQYAELERLGLSEKGLWCDPWDYCKPSPKAPEQKRRGVADASSAWKQEEAVLHFLDFAERLDRLQWQKVHTVTLLNAGLDLGLSVGEAWVKRTIILLDGMDKRRKDMQKGSREVIALGSRWSWPFAASIGTVRLEWTIISDETWQRANAWIWGMVVGEDRSMAPSDAILSAATQSTSRDWGRTVKFQESVDSMRDMVEQDGAQMVVVKDRIISLLTNHRGKDHNSALETWLGSVADEVVGNLTTWHVWDQASAGLKRLAEEIDSLSRDDARRSMRWQERYVIEDSEWWKRAIADGRL</sequence>
<keyword evidence="3" id="KW-1185">Reference proteome</keyword>
<dbReference type="OrthoDB" id="3653067at2759"/>